<dbReference type="PROSITE" id="PS51192">
    <property type="entry name" value="HELICASE_ATP_BIND_1"/>
    <property type="match status" value="1"/>
</dbReference>
<keyword evidence="7" id="KW-0347">Helicase</keyword>
<feature type="transmembrane region" description="Helical" evidence="14">
    <location>
        <begin position="1146"/>
        <end position="1165"/>
    </location>
</feature>
<keyword evidence="5" id="KW-0547">Nucleotide-binding</keyword>
<comment type="subcellular location">
    <subcellularLocation>
        <location evidence="1">Membrane</location>
        <topology evidence="1">Multi-pass membrane protein</topology>
    </subcellularLocation>
</comment>
<keyword evidence="8" id="KW-0067">ATP-binding</keyword>
<reference evidence="18 19" key="2">
    <citation type="submission" date="2017-02" db="EMBL/GenBank/DDBJ databases">
        <title>A genome survey and senescence transcriptome analysis in Lentinula edodes.</title>
        <authorList>
            <person name="Sakamoto Y."/>
            <person name="Nakade K."/>
            <person name="Sato S."/>
            <person name="Yoshida Y."/>
            <person name="Miyazaki K."/>
            <person name="Natsume S."/>
            <person name="Konno N."/>
        </authorList>
    </citation>
    <scope>NUCLEOTIDE SEQUENCE [LARGE SCALE GENOMIC DNA]</scope>
    <source>
        <strain evidence="18 19">NBRC 111202</strain>
    </source>
</reference>
<feature type="compositionally biased region" description="Basic and acidic residues" evidence="13">
    <location>
        <begin position="1550"/>
        <end position="1559"/>
    </location>
</feature>
<evidence type="ECO:0000256" key="8">
    <source>
        <dbReference type="ARBA" id="ARBA00022840"/>
    </source>
</evidence>
<name>A0A1Q3EFT4_LENED</name>
<evidence type="ECO:0000256" key="13">
    <source>
        <dbReference type="SAM" id="MobiDB-lite"/>
    </source>
</evidence>
<dbReference type="InterPro" id="IPR014014">
    <property type="entry name" value="RNA_helicase_DEAD_Q_motif"/>
</dbReference>
<dbReference type="STRING" id="5353.A0A1Q3EFT4"/>
<dbReference type="Gene3D" id="1.20.1250.20">
    <property type="entry name" value="MFS general substrate transporter like domains"/>
    <property type="match status" value="1"/>
</dbReference>
<evidence type="ECO:0000256" key="14">
    <source>
        <dbReference type="SAM" id="Phobius"/>
    </source>
</evidence>
<evidence type="ECO:0000259" key="17">
    <source>
        <dbReference type="PROSITE" id="PS51195"/>
    </source>
</evidence>
<feature type="transmembrane region" description="Helical" evidence="14">
    <location>
        <begin position="437"/>
        <end position="456"/>
    </location>
</feature>
<dbReference type="GO" id="GO:0016020">
    <property type="term" value="C:membrane"/>
    <property type="evidence" value="ECO:0007669"/>
    <property type="project" value="UniProtKB-SubCell"/>
</dbReference>
<feature type="transmembrane region" description="Helical" evidence="14">
    <location>
        <begin position="313"/>
        <end position="334"/>
    </location>
</feature>
<evidence type="ECO:0000256" key="10">
    <source>
        <dbReference type="ARBA" id="ARBA00023136"/>
    </source>
</evidence>
<dbReference type="Pfam" id="PF00083">
    <property type="entry name" value="Sugar_tr"/>
    <property type="match status" value="1"/>
</dbReference>
<keyword evidence="6" id="KW-0378">Hydrolase</keyword>
<feature type="compositionally biased region" description="Basic and acidic residues" evidence="13">
    <location>
        <begin position="1762"/>
        <end position="1783"/>
    </location>
</feature>
<evidence type="ECO:0000313" key="18">
    <source>
        <dbReference type="EMBL" id="GAW06062.1"/>
    </source>
</evidence>
<feature type="transmembrane region" description="Helical" evidence="14">
    <location>
        <begin position="92"/>
        <end position="111"/>
    </location>
</feature>
<comment type="catalytic activity">
    <reaction evidence="11">
        <text>myo-inositol(out) + H(+)(out) = myo-inositol(in) + H(+)(in)</text>
        <dbReference type="Rhea" id="RHEA:60364"/>
        <dbReference type="ChEBI" id="CHEBI:15378"/>
        <dbReference type="ChEBI" id="CHEBI:17268"/>
    </reaction>
</comment>
<feature type="region of interest" description="Disordered" evidence="13">
    <location>
        <begin position="473"/>
        <end position="512"/>
    </location>
</feature>
<dbReference type="Proteomes" id="UP000188533">
    <property type="component" value="Unassembled WGS sequence"/>
</dbReference>
<evidence type="ECO:0000256" key="5">
    <source>
        <dbReference type="ARBA" id="ARBA00022741"/>
    </source>
</evidence>
<dbReference type="InterPro" id="IPR036259">
    <property type="entry name" value="MFS_trans_sf"/>
</dbReference>
<proteinExistence type="inferred from homology"/>
<dbReference type="InterPro" id="IPR050360">
    <property type="entry name" value="MFS_Sugar_Transporters"/>
</dbReference>
<protein>
    <submittedName>
        <fullName evidence="18">General substrate transporter</fullName>
    </submittedName>
</protein>
<dbReference type="InterPro" id="IPR020846">
    <property type="entry name" value="MFS_dom"/>
</dbReference>
<feature type="domain" description="DEAD-box RNA helicase Q" evidence="17">
    <location>
        <begin position="588"/>
        <end position="618"/>
    </location>
</feature>
<dbReference type="EMBL" id="BDGU01000292">
    <property type="protein sequence ID" value="GAW06062.1"/>
    <property type="molecule type" value="Genomic_DNA"/>
</dbReference>
<evidence type="ECO:0000313" key="19">
    <source>
        <dbReference type="Proteomes" id="UP000188533"/>
    </source>
</evidence>
<feature type="region of interest" description="Disordered" evidence="13">
    <location>
        <begin position="1762"/>
        <end position="1859"/>
    </location>
</feature>
<gene>
    <name evidence="18" type="ORF">LENED_007955</name>
</gene>
<dbReference type="PANTHER" id="PTHR48022">
    <property type="entry name" value="PLASTIDIC GLUCOSE TRANSPORTER 4"/>
    <property type="match status" value="1"/>
</dbReference>
<dbReference type="InterPro" id="IPR005829">
    <property type="entry name" value="Sugar_transporter_CS"/>
</dbReference>
<feature type="transmembrane region" description="Helical" evidence="14">
    <location>
        <begin position="19"/>
        <end position="39"/>
    </location>
</feature>
<evidence type="ECO:0000256" key="9">
    <source>
        <dbReference type="ARBA" id="ARBA00022989"/>
    </source>
</evidence>
<comment type="caution">
    <text evidence="18">The sequence shown here is derived from an EMBL/GenBank/DDBJ whole genome shotgun (WGS) entry which is preliminary data.</text>
</comment>
<dbReference type="InterPro" id="IPR003663">
    <property type="entry name" value="Sugar/inositol_transpt"/>
</dbReference>
<feature type="transmembrane region" description="Helical" evidence="14">
    <location>
        <begin position="1172"/>
        <end position="1195"/>
    </location>
</feature>
<dbReference type="GO" id="GO:0005351">
    <property type="term" value="F:carbohydrate:proton symporter activity"/>
    <property type="evidence" value="ECO:0007669"/>
    <property type="project" value="TreeGrafter"/>
</dbReference>
<feature type="domain" description="Helicase ATP-binding" evidence="16">
    <location>
        <begin position="621"/>
        <end position="853"/>
    </location>
</feature>
<evidence type="ECO:0000256" key="6">
    <source>
        <dbReference type="ARBA" id="ARBA00022801"/>
    </source>
</evidence>
<keyword evidence="4 14" id="KW-0812">Transmembrane</keyword>
<dbReference type="PROSITE" id="PS00217">
    <property type="entry name" value="SUGAR_TRANSPORT_2"/>
    <property type="match status" value="1"/>
</dbReference>
<organism evidence="18 19">
    <name type="scientific">Lentinula edodes</name>
    <name type="common">Shiitake mushroom</name>
    <name type="synonym">Lentinus edodes</name>
    <dbReference type="NCBI Taxonomy" id="5353"/>
    <lineage>
        <taxon>Eukaryota</taxon>
        <taxon>Fungi</taxon>
        <taxon>Dikarya</taxon>
        <taxon>Basidiomycota</taxon>
        <taxon>Agaricomycotina</taxon>
        <taxon>Agaricomycetes</taxon>
        <taxon>Agaricomycetidae</taxon>
        <taxon>Agaricales</taxon>
        <taxon>Marasmiineae</taxon>
        <taxon>Omphalotaceae</taxon>
        <taxon>Lentinula</taxon>
    </lineage>
</organism>
<dbReference type="Pfam" id="PF00270">
    <property type="entry name" value="DEAD"/>
    <property type="match status" value="1"/>
</dbReference>
<evidence type="ECO:0000256" key="7">
    <source>
        <dbReference type="ARBA" id="ARBA00022806"/>
    </source>
</evidence>
<dbReference type="FunFam" id="1.20.1250.20:FF:000119">
    <property type="entry name" value="MFS monosaccharide transporter, putative"/>
    <property type="match status" value="1"/>
</dbReference>
<keyword evidence="19" id="KW-1185">Reference proteome</keyword>
<dbReference type="InterPro" id="IPR025256">
    <property type="entry name" value="TM7S3/TM198-like_dom"/>
</dbReference>
<feature type="transmembrane region" description="Helical" evidence="14">
    <location>
        <begin position="369"/>
        <end position="394"/>
    </location>
</feature>
<evidence type="ECO:0000259" key="16">
    <source>
        <dbReference type="PROSITE" id="PS51192"/>
    </source>
</evidence>
<dbReference type="PANTHER" id="PTHR48022:SF73">
    <property type="entry name" value="METABOLITE TRANSPORT PROTEIN YDL199C-RELATED"/>
    <property type="match status" value="1"/>
</dbReference>
<dbReference type="PRINTS" id="PR00171">
    <property type="entry name" value="SUGRTRNSPORT"/>
</dbReference>
<feature type="compositionally biased region" description="Acidic residues" evidence="13">
    <location>
        <begin position="473"/>
        <end position="495"/>
    </location>
</feature>
<dbReference type="InterPro" id="IPR011545">
    <property type="entry name" value="DEAD/DEAH_box_helicase_dom"/>
</dbReference>
<feature type="transmembrane region" description="Helical" evidence="14">
    <location>
        <begin position="59"/>
        <end position="80"/>
    </location>
</feature>
<dbReference type="NCBIfam" id="TIGR00879">
    <property type="entry name" value="SP"/>
    <property type="match status" value="1"/>
</dbReference>
<dbReference type="GO" id="GO:0016787">
    <property type="term" value="F:hydrolase activity"/>
    <property type="evidence" value="ECO:0007669"/>
    <property type="project" value="UniProtKB-KW"/>
</dbReference>
<feature type="transmembrane region" description="Helical" evidence="14">
    <location>
        <begin position="179"/>
        <end position="202"/>
    </location>
</feature>
<feature type="region of interest" description="Disordered" evidence="13">
    <location>
        <begin position="1537"/>
        <end position="1559"/>
    </location>
</feature>
<feature type="transmembrane region" description="Helical" evidence="14">
    <location>
        <begin position="1207"/>
        <end position="1228"/>
    </location>
</feature>
<feature type="transmembrane region" description="Helical" evidence="14">
    <location>
        <begin position="1260"/>
        <end position="1279"/>
    </location>
</feature>
<accession>A0A1Q3EFT4</accession>
<feature type="compositionally biased region" description="Basic and acidic residues" evidence="13">
    <location>
        <begin position="1401"/>
        <end position="1413"/>
    </location>
</feature>
<evidence type="ECO:0000256" key="3">
    <source>
        <dbReference type="ARBA" id="ARBA00022448"/>
    </source>
</evidence>
<dbReference type="SMART" id="SM00487">
    <property type="entry name" value="DEXDc"/>
    <property type="match status" value="1"/>
</dbReference>
<feature type="transmembrane region" description="Helical" evidence="14">
    <location>
        <begin position="1235"/>
        <end position="1254"/>
    </location>
</feature>
<feature type="domain" description="Major facilitator superfamily (MFS) profile" evidence="15">
    <location>
        <begin position="23"/>
        <end position="460"/>
    </location>
</feature>
<dbReference type="InterPro" id="IPR005828">
    <property type="entry name" value="MFS_sugar_transport-like"/>
</dbReference>
<dbReference type="SUPFAM" id="SSF52540">
    <property type="entry name" value="P-loop containing nucleoside triphosphate hydrolases"/>
    <property type="match status" value="1"/>
</dbReference>
<comment type="similarity">
    <text evidence="2">Belongs to the major facilitator superfamily. Sugar transporter (TC 2.A.1.1) family.</text>
</comment>
<dbReference type="InterPro" id="IPR027417">
    <property type="entry name" value="P-loop_NTPase"/>
</dbReference>
<feature type="region of interest" description="Disordered" evidence="13">
    <location>
        <begin position="1401"/>
        <end position="1436"/>
    </location>
</feature>
<dbReference type="GO" id="GO:0003676">
    <property type="term" value="F:nucleic acid binding"/>
    <property type="evidence" value="ECO:0007669"/>
    <property type="project" value="InterPro"/>
</dbReference>
<feature type="compositionally biased region" description="Basic residues" evidence="13">
    <location>
        <begin position="1849"/>
        <end position="1859"/>
    </location>
</feature>
<dbReference type="PROSITE" id="PS50850">
    <property type="entry name" value="MFS"/>
    <property type="match status" value="1"/>
</dbReference>
<keyword evidence="9 14" id="KW-1133">Transmembrane helix</keyword>
<dbReference type="Pfam" id="PF13886">
    <property type="entry name" value="TM7S3_TM198"/>
    <property type="match status" value="1"/>
</dbReference>
<keyword evidence="10 14" id="KW-0472">Membrane</keyword>
<evidence type="ECO:0000256" key="2">
    <source>
        <dbReference type="ARBA" id="ARBA00010992"/>
    </source>
</evidence>
<dbReference type="PROSITE" id="PS51195">
    <property type="entry name" value="Q_MOTIF"/>
    <property type="match status" value="1"/>
</dbReference>
<feature type="compositionally biased region" description="Basic and acidic residues" evidence="13">
    <location>
        <begin position="1810"/>
        <end position="1834"/>
    </location>
</feature>
<dbReference type="Gene3D" id="3.40.50.300">
    <property type="entry name" value="P-loop containing nucleotide triphosphate hydrolases"/>
    <property type="match status" value="1"/>
</dbReference>
<feature type="compositionally biased region" description="Polar residues" evidence="13">
    <location>
        <begin position="497"/>
        <end position="508"/>
    </location>
</feature>
<reference evidence="18 19" key="1">
    <citation type="submission" date="2016-08" db="EMBL/GenBank/DDBJ databases">
        <authorList>
            <consortium name="Lentinula edodes genome sequencing consortium"/>
            <person name="Sakamoto Y."/>
            <person name="Nakade K."/>
            <person name="Sato S."/>
            <person name="Yoshida Y."/>
            <person name="Miyazaki K."/>
            <person name="Natsume S."/>
            <person name="Konno N."/>
        </authorList>
    </citation>
    <scope>NUCLEOTIDE SEQUENCE [LARGE SCALE GENOMIC DNA]</scope>
    <source>
        <strain evidence="18 19">NBRC 111202</strain>
    </source>
</reference>
<feature type="transmembrane region" description="Helical" evidence="14">
    <location>
        <begin position="1286"/>
        <end position="1311"/>
    </location>
</feature>
<sequence length="1859" mass="205205">MVNVPDPTPSSRKLVGQPLLISISIFASLGVFLFGYDQGVMSGIITGPHFRKYFGNPDAVSIGTMVAVLEVGAFITSAAAGRIGDIVGRKGTLFIGAIIFTVGGAIQTLTAGFWTMIVGRVISGFGVGLLSTIVPIYQSEISPPNHRGSLACIEFTMNIAGYSSSVWMDYFCSFLNSDLSWRIPLFVQCIIGAILAAGALMMPESGIFQQRSPRWCIDTDKDAEGFRVLVDLNGGDPQNPTAIAEFKEIKDRVMEERASGVARSYYEMWKRYKRRVLLAMSSQAFAQLNGINVISYYAPRVFEEAGWIGRDAILMTGINSLIYILSTIPPWYLVDRWGRRPILLSGAVIMAISLTATGWWMYIDVPRTPNAVVICVIIYNAAFGYSWGPLPWLYPPEIMPLTIRAKGVSLSTSTNWAFNFLVGEVTPELQEVITWRLYPMHGFFCACSFILVYFLYPETKGVPLEEMDLVFGEDEREEREENADDDEDNEVDGIDETTSLLSTATPNGSRKRPHKKGWFELLKPELLHLSYTQHTPHQVSRYLCYACFEQPLFDLERRWTRLPTLQKIRLISKAAEIYQHNSPSKPVFSFEDAGLRPPLAQAVYTAFPNVKSPTEIQSTLISSVLEGKDIILQDETGSGKSFGLILALLNKPRMIFTDDPSADRASDRPAITSLVLVPHRDLAFQMMHWIDLIAQASSDNPPSLASIAQVLVREGRRHITEGLPLIRNEPPHVLIATPASVVEVLREDPNAFRLTELSTVVLDEVDYMIETLPLNNNPSKQHIQKMNKLQMHPGPARALLDEIYEARVKLNAKTRQALGDAPYHSPQLILSSATIRRQLKHYFFSEKQLLNRDVVKIRRSVMRLHGQDELATDEHAIHSVISHHVVVASENGITNIPSAVSAEEKHTHPFRFEEANNGPSNAVSSSSFDRTVDSTAAASRSIEFAMTPSPLNQNLLEAVAAVFALDVPSVALLVIPPNASVHRAVYDLREIGVNAFGMDVLVQDRGRSYLLQAGGEKKADPKLLCSGVVPSSSSTMRLRTLLGFLSFPVLLSVVAAQSTSSSPNSSNSASSTSSASVSLSLTTATTTETTAVTSNNQISSFTTVVTTVFNVSVTATPTSASSSVSASASASATADPTVLQTRLDPAFGVLGAILILTGLPSAFWGHKNRWTSFFLIGFYTLSLVCFVLILKFGILPAVNPPSKTLRGMFVLACSVAGIAGGACAIFFWKAARYGIGAWGGFALALWIQCFRDGGVIRSEGLRWIMYIGCAVVGFVVCTIPKIHYHVLLVSTSFVGASAFILGVDCFTTAGLKEFYVWNVGFQTLFTRFTSQGIEFPVTQTMQIELGLIGAVALMGIAVQLRILKVLQRKLNEISQEQKKRDEEAELAVAGGFAHVMREREEWEKEHLNKHGRQESGYSSMPLMKDQDGSSSPGLTAEHRSDYTHVAADGRPRYNSGVSEFLAAPTPNDELKRATSRGLQSPGVLPALDLGLGIKDDVPDGFMAKDELSRKVTVADREAEQKRLELMEEINTIRSMDANSALLPTPSHVRPPREKDPRSRVHSMDLISHNSIGESLGRPTSAPLRDNDWDAYIQDRKLLQPPAGVSPPIATTPMTSSHTRIHMPHAVSEALQQRKRRESALGLTGEYSSNNNSSEDIPLTHLDHHRTTSSTGMNNIPVTILPPQKPIIAPTPQRPVASRTRTFEELNERHREKMKVIQSPLTNAENEHAQIQAAKERWERSKALEKEAVTRRLVEKAAIYDKRKKSEDDAERTGRRSMTLDDKKRRSHSRSLSADRLAALGTSSKRLSTMKVEDWQKYQQDSDHSPVSPSRRDSRGFVSDSVPFPERNTKTRRKSREPPS</sequence>
<dbReference type="SUPFAM" id="SSF103473">
    <property type="entry name" value="MFS general substrate transporter"/>
    <property type="match status" value="1"/>
</dbReference>
<evidence type="ECO:0000256" key="11">
    <source>
        <dbReference type="ARBA" id="ARBA00049119"/>
    </source>
</evidence>
<evidence type="ECO:0000256" key="12">
    <source>
        <dbReference type="PROSITE-ProRule" id="PRU00552"/>
    </source>
</evidence>
<keyword evidence="3" id="KW-0813">Transport</keyword>
<dbReference type="GO" id="GO:0005524">
    <property type="term" value="F:ATP binding"/>
    <property type="evidence" value="ECO:0007669"/>
    <property type="project" value="UniProtKB-KW"/>
</dbReference>
<feature type="transmembrane region" description="Helical" evidence="14">
    <location>
        <begin position="276"/>
        <end position="298"/>
    </location>
</feature>
<evidence type="ECO:0000259" key="15">
    <source>
        <dbReference type="PROSITE" id="PS50850"/>
    </source>
</evidence>
<evidence type="ECO:0000256" key="4">
    <source>
        <dbReference type="ARBA" id="ARBA00022692"/>
    </source>
</evidence>
<feature type="transmembrane region" description="Helical" evidence="14">
    <location>
        <begin position="341"/>
        <end position="363"/>
    </location>
</feature>
<evidence type="ECO:0000256" key="1">
    <source>
        <dbReference type="ARBA" id="ARBA00004141"/>
    </source>
</evidence>
<dbReference type="GO" id="GO:0003724">
    <property type="term" value="F:RNA helicase activity"/>
    <property type="evidence" value="ECO:0007669"/>
    <property type="project" value="InterPro"/>
</dbReference>
<dbReference type="InterPro" id="IPR014001">
    <property type="entry name" value="Helicase_ATP-bd"/>
</dbReference>
<feature type="transmembrane region" description="Helical" evidence="14">
    <location>
        <begin position="117"/>
        <end position="137"/>
    </location>
</feature>
<feature type="short sequence motif" description="Q motif" evidence="12">
    <location>
        <begin position="588"/>
        <end position="618"/>
    </location>
</feature>